<dbReference type="InterPro" id="IPR019619">
    <property type="entry name" value="DUF2490"/>
</dbReference>
<gene>
    <name evidence="2" type="ORF">L6773_01170</name>
</gene>
<evidence type="ECO:0000313" key="3">
    <source>
        <dbReference type="Proteomes" id="UP001165366"/>
    </source>
</evidence>
<comment type="caution">
    <text evidence="2">The sequence shown here is derived from an EMBL/GenBank/DDBJ whole genome shotgun (WGS) entry which is preliminary data.</text>
</comment>
<dbReference type="RefSeq" id="WP_237852003.1">
    <property type="nucleotide sequence ID" value="NZ_JAKLWS010000001.1"/>
</dbReference>
<dbReference type="Proteomes" id="UP001165366">
    <property type="component" value="Unassembled WGS sequence"/>
</dbReference>
<keyword evidence="3" id="KW-1185">Reference proteome</keyword>
<proteinExistence type="predicted"/>
<accession>A0ABS9K8H2</accession>
<keyword evidence="1" id="KW-0732">Signal</keyword>
<dbReference type="Pfam" id="PF10677">
    <property type="entry name" value="DUF2490"/>
    <property type="match status" value="1"/>
</dbReference>
<evidence type="ECO:0000313" key="2">
    <source>
        <dbReference type="EMBL" id="MCG2587157.1"/>
    </source>
</evidence>
<evidence type="ECO:0000256" key="1">
    <source>
        <dbReference type="SAM" id="SignalP"/>
    </source>
</evidence>
<feature type="chain" id="PRO_5046740895" evidence="1">
    <location>
        <begin position="23"/>
        <end position="229"/>
    </location>
</feature>
<reference evidence="2" key="2">
    <citation type="submission" date="2024-05" db="EMBL/GenBank/DDBJ databases">
        <title>Rhodohalobacter halophilus gen. nov., sp. nov., a moderately halophilic member of the family Balneolaceae.</title>
        <authorList>
            <person name="Xia J."/>
        </authorList>
    </citation>
    <scope>NUCLEOTIDE SEQUENCE</scope>
    <source>
        <strain evidence="2">WB101</strain>
    </source>
</reference>
<feature type="signal peptide" evidence="1">
    <location>
        <begin position="1"/>
        <end position="22"/>
    </location>
</feature>
<sequence length="229" mass="27108">MCFFKITLLGIVSFLMAQSGMAQPNTEWVWRPEYTYLGSVSDRLTYSAKLSLFNSVDHFNDRSAVLNIQPQALLSYRFIPHIRIGGGIVYRWSTPDDVNGPYYEFRTTQEVGSIRYSAVRRIIHRLRAEQRFRSSSYINRMRYRIRYNLPLEGQILKPGDHYLIFSNELMSVFNKNDTNAENRLSTGMGWFYNRYRKFELTLEYRTRDILNNDGVVHLFMMKTSLFTIR</sequence>
<name>A0ABS9K8H2_9BACT</name>
<dbReference type="EMBL" id="JAKLWS010000001">
    <property type="protein sequence ID" value="MCG2587157.1"/>
    <property type="molecule type" value="Genomic_DNA"/>
</dbReference>
<reference evidence="2" key="1">
    <citation type="submission" date="2022-01" db="EMBL/GenBank/DDBJ databases">
        <authorList>
            <person name="Wang Y."/>
        </authorList>
    </citation>
    <scope>NUCLEOTIDE SEQUENCE</scope>
    <source>
        <strain evidence="2">WB101</strain>
    </source>
</reference>
<protein>
    <submittedName>
        <fullName evidence="2">DUF2490 domain-containing protein</fullName>
    </submittedName>
</protein>
<organism evidence="2 3">
    <name type="scientific">Rhodohalobacter sulfatireducens</name>
    <dbReference type="NCBI Taxonomy" id="2911366"/>
    <lineage>
        <taxon>Bacteria</taxon>
        <taxon>Pseudomonadati</taxon>
        <taxon>Balneolota</taxon>
        <taxon>Balneolia</taxon>
        <taxon>Balneolales</taxon>
        <taxon>Balneolaceae</taxon>
        <taxon>Rhodohalobacter</taxon>
    </lineage>
</organism>